<dbReference type="InterPro" id="IPR018247">
    <property type="entry name" value="EF_Hand_1_Ca_BS"/>
</dbReference>
<accession>A0A1Y1VJY3</accession>
<dbReference type="InterPro" id="IPR002048">
    <property type="entry name" value="EF_hand_dom"/>
</dbReference>
<protein>
    <recommendedName>
        <fullName evidence="3">EF-hand domain-containing protein</fullName>
    </recommendedName>
</protein>
<evidence type="ECO:0000256" key="2">
    <source>
        <dbReference type="SAM" id="MobiDB-lite"/>
    </source>
</evidence>
<proteinExistence type="predicted"/>
<feature type="domain" description="EF-hand" evidence="3">
    <location>
        <begin position="174"/>
        <end position="207"/>
    </location>
</feature>
<dbReference type="SMART" id="SM00054">
    <property type="entry name" value="EFh"/>
    <property type="match status" value="2"/>
</dbReference>
<evidence type="ECO:0000313" key="5">
    <source>
        <dbReference type="Proteomes" id="UP000193719"/>
    </source>
</evidence>
<dbReference type="EMBL" id="MCFH01000004">
    <property type="protein sequence ID" value="ORX58365.1"/>
    <property type="molecule type" value="Genomic_DNA"/>
</dbReference>
<sequence length="207" mass="23041">MYPGNRAATGTQGQDSQQQQQQQQQGYQQGGYQQGSYQQGGYQQGYQQGGYQQGYGGYPPPGGYGYGYPPPGGFGYPPPGGFGGYGAPGYPPQGYGGYGYGQVMHPQSYTRMHYDYGSAYNPNQGYMVPIGVSQVIAQKMMTASNAFRYFDKDHTGTLNQNEWAQCMSYLGINIPENEMNRLYYMIDSDRSGTINEREFCEWFSSCY</sequence>
<reference evidence="4 5" key="2">
    <citation type="submission" date="2016-08" db="EMBL/GenBank/DDBJ databases">
        <title>Pervasive Adenine N6-methylation of Active Genes in Fungi.</title>
        <authorList>
            <consortium name="DOE Joint Genome Institute"/>
            <person name="Mondo S.J."/>
            <person name="Dannebaum R.O."/>
            <person name="Kuo R.C."/>
            <person name="Labutti K."/>
            <person name="Haridas S."/>
            <person name="Kuo A."/>
            <person name="Salamov A."/>
            <person name="Ahrendt S.R."/>
            <person name="Lipzen A."/>
            <person name="Sullivan W."/>
            <person name="Andreopoulos W.B."/>
            <person name="Clum A."/>
            <person name="Lindquist E."/>
            <person name="Daum C."/>
            <person name="Ramamoorthy G.K."/>
            <person name="Gryganskyi A."/>
            <person name="Culley D."/>
            <person name="Magnuson J.K."/>
            <person name="James T.Y."/>
            <person name="O'Malley M.A."/>
            <person name="Stajich J.E."/>
            <person name="Spatafora J.W."/>
            <person name="Visel A."/>
            <person name="Grigoriev I.V."/>
        </authorList>
    </citation>
    <scope>NUCLEOTIDE SEQUENCE [LARGE SCALE GENOMIC DNA]</scope>
    <source>
        <strain evidence="5">finn</strain>
    </source>
</reference>
<comment type="caution">
    <text evidence="4">The sequence shown here is derived from an EMBL/GenBank/DDBJ whole genome shotgun (WGS) entry which is preliminary data.</text>
</comment>
<dbReference type="Pfam" id="PF13499">
    <property type="entry name" value="EF-hand_7"/>
    <property type="match status" value="1"/>
</dbReference>
<feature type="compositionally biased region" description="Low complexity" evidence="2">
    <location>
        <begin position="34"/>
        <end position="45"/>
    </location>
</feature>
<keyword evidence="1" id="KW-0106">Calcium</keyword>
<organism evidence="4 5">
    <name type="scientific">Piromyces finnis</name>
    <dbReference type="NCBI Taxonomy" id="1754191"/>
    <lineage>
        <taxon>Eukaryota</taxon>
        <taxon>Fungi</taxon>
        <taxon>Fungi incertae sedis</taxon>
        <taxon>Chytridiomycota</taxon>
        <taxon>Chytridiomycota incertae sedis</taxon>
        <taxon>Neocallimastigomycetes</taxon>
        <taxon>Neocallimastigales</taxon>
        <taxon>Neocallimastigaceae</taxon>
        <taxon>Piromyces</taxon>
    </lineage>
</organism>
<dbReference type="AlphaFoldDB" id="A0A1Y1VJY3"/>
<evidence type="ECO:0000259" key="3">
    <source>
        <dbReference type="PROSITE" id="PS50222"/>
    </source>
</evidence>
<feature type="domain" description="EF-hand" evidence="3">
    <location>
        <begin position="138"/>
        <end position="173"/>
    </location>
</feature>
<name>A0A1Y1VJY3_9FUNG</name>
<evidence type="ECO:0000313" key="4">
    <source>
        <dbReference type="EMBL" id="ORX58365.1"/>
    </source>
</evidence>
<dbReference type="CDD" id="cd00051">
    <property type="entry name" value="EFh"/>
    <property type="match status" value="1"/>
</dbReference>
<dbReference type="InterPro" id="IPR011992">
    <property type="entry name" value="EF-hand-dom_pair"/>
</dbReference>
<dbReference type="Proteomes" id="UP000193719">
    <property type="component" value="Unassembled WGS sequence"/>
</dbReference>
<dbReference type="PROSITE" id="PS00018">
    <property type="entry name" value="EF_HAND_1"/>
    <property type="match status" value="2"/>
</dbReference>
<evidence type="ECO:0000256" key="1">
    <source>
        <dbReference type="ARBA" id="ARBA00022837"/>
    </source>
</evidence>
<dbReference type="PROSITE" id="PS50222">
    <property type="entry name" value="EF_HAND_2"/>
    <property type="match status" value="2"/>
</dbReference>
<dbReference type="STRING" id="1754191.A0A1Y1VJY3"/>
<dbReference type="Gene3D" id="1.10.238.10">
    <property type="entry name" value="EF-hand"/>
    <property type="match status" value="1"/>
</dbReference>
<keyword evidence="5" id="KW-1185">Reference proteome</keyword>
<dbReference type="SUPFAM" id="SSF47473">
    <property type="entry name" value="EF-hand"/>
    <property type="match status" value="1"/>
</dbReference>
<feature type="compositionally biased region" description="Low complexity" evidence="2">
    <location>
        <begin position="12"/>
        <end position="27"/>
    </location>
</feature>
<dbReference type="GO" id="GO:0005509">
    <property type="term" value="F:calcium ion binding"/>
    <property type="evidence" value="ECO:0007669"/>
    <property type="project" value="InterPro"/>
</dbReference>
<dbReference type="OrthoDB" id="2015333at2759"/>
<feature type="region of interest" description="Disordered" evidence="2">
    <location>
        <begin position="1"/>
        <end position="45"/>
    </location>
</feature>
<reference evidence="4 5" key="1">
    <citation type="submission" date="2016-08" db="EMBL/GenBank/DDBJ databases">
        <title>Genomes of anaerobic fungi encode conserved fungal cellulosomes for biomass hydrolysis.</title>
        <authorList>
            <consortium name="DOE Joint Genome Institute"/>
            <person name="Haitjema C.H."/>
            <person name="Gilmore S.P."/>
            <person name="Henske J.K."/>
            <person name="Solomon K.V."/>
            <person name="De Groot R."/>
            <person name="Kuo A."/>
            <person name="Mondo S.J."/>
            <person name="Salamov A.A."/>
            <person name="Labutti K."/>
            <person name="Zhao Z."/>
            <person name="Chiniquy J."/>
            <person name="Barry K."/>
            <person name="Brewer H.M."/>
            <person name="Purvine S.O."/>
            <person name="Wright A.T."/>
            <person name="Boxma B."/>
            <person name="Van Alen T."/>
            <person name="Hackstein J.H."/>
            <person name="Baker S.E."/>
            <person name="Grigoriev I.V."/>
            <person name="O'Malley M.A."/>
        </authorList>
    </citation>
    <scope>NUCLEOTIDE SEQUENCE [LARGE SCALE GENOMIC DNA]</scope>
    <source>
        <strain evidence="5">finn</strain>
    </source>
</reference>
<gene>
    <name evidence="4" type="ORF">BCR36DRAFT_579994</name>
</gene>